<evidence type="ECO:0000313" key="1">
    <source>
        <dbReference type="Proteomes" id="UP000887563"/>
    </source>
</evidence>
<protein>
    <submittedName>
        <fullName evidence="2">Uncharacterized protein</fullName>
    </submittedName>
</protein>
<evidence type="ECO:0000313" key="2">
    <source>
        <dbReference type="WBParaSite" id="Minc3s00413g11903"/>
    </source>
</evidence>
<organism evidence="1 2">
    <name type="scientific">Meloidogyne incognita</name>
    <name type="common">Southern root-knot nematode worm</name>
    <name type="synonym">Oxyuris incognita</name>
    <dbReference type="NCBI Taxonomy" id="6306"/>
    <lineage>
        <taxon>Eukaryota</taxon>
        <taxon>Metazoa</taxon>
        <taxon>Ecdysozoa</taxon>
        <taxon>Nematoda</taxon>
        <taxon>Chromadorea</taxon>
        <taxon>Rhabditida</taxon>
        <taxon>Tylenchina</taxon>
        <taxon>Tylenchomorpha</taxon>
        <taxon>Tylenchoidea</taxon>
        <taxon>Meloidogynidae</taxon>
        <taxon>Meloidogyninae</taxon>
        <taxon>Meloidogyne</taxon>
        <taxon>Meloidogyne incognita group</taxon>
    </lineage>
</organism>
<dbReference type="WBParaSite" id="Minc3s00413g11903">
    <property type="protein sequence ID" value="Minc3s00413g11903"/>
    <property type="gene ID" value="Minc3s00413g11903"/>
</dbReference>
<dbReference type="AlphaFoldDB" id="A0A914LGP0"/>
<keyword evidence="1" id="KW-1185">Reference proteome</keyword>
<proteinExistence type="predicted"/>
<sequence length="216" mass="24514">MVCAVEEKGVIGVRRNQVANKQYPHFVSIDNNIAAKCEEMEWKKGYEELARNAGEVTRDRKMWYVGKINTQANATVIELIDYATRRNYPGVVIKIKRGGKFNALLYCFVIFAGLQVASRCYRRQLNDFTLEQLEIGQLVTVSVASVPQDCLVDEAYVLPPQTEFKIGSEEVLRIGMGVIGTVGAHSPWPYRRDGKTSSILLRLKCHMRRLSWLKVS</sequence>
<reference evidence="2" key="1">
    <citation type="submission" date="2022-11" db="UniProtKB">
        <authorList>
            <consortium name="WormBaseParasite"/>
        </authorList>
    </citation>
    <scope>IDENTIFICATION</scope>
</reference>
<name>A0A914LGP0_MELIC</name>
<accession>A0A914LGP0</accession>
<dbReference type="Proteomes" id="UP000887563">
    <property type="component" value="Unplaced"/>
</dbReference>